<sequence length="318" mass="36303">MNKFLFTMLILTINLFGLDKIKVGVLAFGTVNWELDVIKTNGLDKKYNFDLEVVKLASKNATSIAFQSKSVDVFVTDWIWVNTQRERGNDFTYYPYSKANGTLYVPIDSKAKTLLDLSGKNIGVAGGPVDKTWLLLRAYSKLKYNKDLIDIVKPTFAAPPILMKKVLDGSLDGAINFWHFNAKLKAKGAKEFIDISNVFEELGVHSSIPMIGWTFRVEDIQKNEKLYKSFILATHEAKELLLSSNKEWERLKPLMNVKDEKTFEALKEGYKLGIVKELNEKSKKDLSKVFNILLKEGGERLMGSSKYLQDETFWNFKK</sequence>
<dbReference type="PANTHER" id="PTHR30024:SF48">
    <property type="entry name" value="ABC TRANSPORTER SUBSTRATE-BINDING PROTEIN"/>
    <property type="match status" value="1"/>
</dbReference>
<reference evidence="2" key="1">
    <citation type="submission" date="2019-09" db="EMBL/GenBank/DDBJ databases">
        <title>Complete genome sequencing of four Arcobacter species reveals a diverse suite of mobile elements.</title>
        <authorList>
            <person name="On S.L.W."/>
            <person name="Miller W.G."/>
            <person name="Biggs P."/>
            <person name="Cornelius A."/>
            <person name="Vandamme P."/>
        </authorList>
    </citation>
    <scope>NUCLEOTIDE SEQUENCE [LARGE SCALE GENOMIC DNA]</scope>
    <source>
        <strain evidence="2">LMG 26638</strain>
    </source>
</reference>
<name>A0A5C2H8I9_9BACT</name>
<organism evidence="1 2">
    <name type="scientific">Malaciobacter pacificus</name>
    <dbReference type="NCBI Taxonomy" id="1080223"/>
    <lineage>
        <taxon>Bacteria</taxon>
        <taxon>Pseudomonadati</taxon>
        <taxon>Campylobacterota</taxon>
        <taxon>Epsilonproteobacteria</taxon>
        <taxon>Campylobacterales</taxon>
        <taxon>Arcobacteraceae</taxon>
        <taxon>Malaciobacter</taxon>
    </lineage>
</organism>
<dbReference type="OrthoDB" id="286202at2"/>
<gene>
    <name evidence="1" type="ORF">APAC_0375</name>
</gene>
<proteinExistence type="predicted"/>
<keyword evidence="2" id="KW-1185">Reference proteome</keyword>
<evidence type="ECO:0000313" key="1">
    <source>
        <dbReference type="EMBL" id="QEP33536.1"/>
    </source>
</evidence>
<dbReference type="RefSeq" id="WP_130232502.1">
    <property type="nucleotide sequence ID" value="NZ_BMEF01000010.1"/>
</dbReference>
<dbReference type="Gene3D" id="3.40.190.10">
    <property type="entry name" value="Periplasmic binding protein-like II"/>
    <property type="match status" value="2"/>
</dbReference>
<dbReference type="Proteomes" id="UP000322726">
    <property type="component" value="Chromosome"/>
</dbReference>
<dbReference type="PANTHER" id="PTHR30024">
    <property type="entry name" value="ALIPHATIC SULFONATES-BINDING PROTEIN-RELATED"/>
    <property type="match status" value="1"/>
</dbReference>
<accession>A0A5C2H8I9</accession>
<protein>
    <submittedName>
        <fullName evidence="1">Nitrate/sulfonate/bicarbonate ABC transporter, periplasmic substrate-binding protein</fullName>
    </submittedName>
</protein>
<reference evidence="1 2" key="3">
    <citation type="submission" date="2019-09" db="EMBL/GenBank/DDBJ databases">
        <title>Taxonomic note: a critical rebuttal of the proposed division of the genus Arcobacter into six genera, emended descriptions of Arcobacter anaerophilus and the genus Arcobacter, and an assessment of genus-level boundaries for Epsilonproteobacteria using in silico genomic comparator tools.</title>
        <authorList>
            <person name="On S.L.W."/>
            <person name="Miller W.G."/>
            <person name="Biggs P."/>
            <person name="Cornelius A."/>
            <person name="Vandamme P."/>
        </authorList>
    </citation>
    <scope>NUCLEOTIDE SEQUENCE [LARGE SCALE GENOMIC DNA]</scope>
    <source>
        <strain evidence="1 2">LMG 26638</strain>
    </source>
</reference>
<dbReference type="EMBL" id="CP035928">
    <property type="protein sequence ID" value="QEP33536.1"/>
    <property type="molecule type" value="Genomic_DNA"/>
</dbReference>
<dbReference type="KEGG" id="apai:APAC_0375"/>
<reference evidence="1 2" key="2">
    <citation type="submission" date="2019-09" db="EMBL/GenBank/DDBJ databases">
        <title>Complete genome sequencing of four Arcobacter species reveals a diverse suite of mobile elements.</title>
        <authorList>
            <person name="Miller W.G."/>
            <person name="Yee E."/>
            <person name="Bono J.L."/>
        </authorList>
    </citation>
    <scope>NUCLEOTIDE SEQUENCE [LARGE SCALE GENOMIC DNA]</scope>
    <source>
        <strain evidence="1 2">LMG 26638</strain>
    </source>
</reference>
<dbReference type="SUPFAM" id="SSF53850">
    <property type="entry name" value="Periplasmic binding protein-like II"/>
    <property type="match status" value="1"/>
</dbReference>
<dbReference type="AlphaFoldDB" id="A0A5C2H8I9"/>
<evidence type="ECO:0000313" key="2">
    <source>
        <dbReference type="Proteomes" id="UP000322726"/>
    </source>
</evidence>